<dbReference type="SUPFAM" id="SSF55821">
    <property type="entry name" value="YrdC/RibB"/>
    <property type="match status" value="1"/>
</dbReference>
<dbReference type="GO" id="GO:0003725">
    <property type="term" value="F:double-stranded RNA binding"/>
    <property type="evidence" value="ECO:0007669"/>
    <property type="project" value="UniProtKB-UniRule"/>
</dbReference>
<dbReference type="Gene3D" id="3.40.50.11030">
    <property type="entry name" value="Threonylcarbamoyl-AMP synthase, C-terminal domain"/>
    <property type="match status" value="1"/>
</dbReference>
<evidence type="ECO:0000256" key="11">
    <source>
        <dbReference type="ARBA" id="ARBA00029774"/>
    </source>
</evidence>
<keyword evidence="5 13" id="KW-0963">Cytoplasm</keyword>
<dbReference type="InterPro" id="IPR017945">
    <property type="entry name" value="DHBP_synth_RibB-like_a/b_dom"/>
</dbReference>
<feature type="binding site" evidence="14">
    <location>
        <position position="56"/>
    </location>
    <ligand>
        <name>ATP</name>
        <dbReference type="ChEBI" id="CHEBI:30616"/>
    </ligand>
</feature>
<dbReference type="AlphaFoldDB" id="A0A7X6N2K9"/>
<evidence type="ECO:0000256" key="13">
    <source>
        <dbReference type="PIRNR" id="PIRNR004930"/>
    </source>
</evidence>
<dbReference type="InterPro" id="IPR005145">
    <property type="entry name" value="Sua5_C"/>
</dbReference>
<dbReference type="Gene3D" id="3.90.870.10">
    <property type="entry name" value="DHBP synthase"/>
    <property type="match status" value="1"/>
</dbReference>
<organism evidence="16 17">
    <name type="scientific">Periweissella fabalis</name>
    <dbReference type="NCBI Taxonomy" id="1070421"/>
    <lineage>
        <taxon>Bacteria</taxon>
        <taxon>Bacillati</taxon>
        <taxon>Bacillota</taxon>
        <taxon>Bacilli</taxon>
        <taxon>Lactobacillales</taxon>
        <taxon>Lactobacillaceae</taxon>
        <taxon>Periweissella</taxon>
    </lineage>
</organism>
<dbReference type="PIRSF" id="PIRSF004930">
    <property type="entry name" value="Tln_factor_SUA5"/>
    <property type="match status" value="1"/>
</dbReference>
<evidence type="ECO:0000256" key="1">
    <source>
        <dbReference type="ARBA" id="ARBA00004496"/>
    </source>
</evidence>
<comment type="function">
    <text evidence="13">Required for the formation of a threonylcarbamoyl group on adenosine at position 37 (t(6)A37) in tRNAs that read codons beginning with adenine.</text>
</comment>
<feature type="binding site" evidence="14">
    <location>
        <position position="60"/>
    </location>
    <ligand>
        <name>ATP</name>
        <dbReference type="ChEBI" id="CHEBI:30616"/>
    </ligand>
</feature>
<evidence type="ECO:0000259" key="15">
    <source>
        <dbReference type="PROSITE" id="PS51163"/>
    </source>
</evidence>
<evidence type="ECO:0000256" key="7">
    <source>
        <dbReference type="ARBA" id="ARBA00022694"/>
    </source>
</evidence>
<dbReference type="PANTHER" id="PTHR17490">
    <property type="entry name" value="SUA5"/>
    <property type="match status" value="1"/>
</dbReference>
<keyword evidence="17" id="KW-1185">Reference proteome</keyword>
<evidence type="ECO:0000313" key="17">
    <source>
        <dbReference type="Proteomes" id="UP000549765"/>
    </source>
</evidence>
<feature type="binding site" evidence="14">
    <location>
        <position position="33"/>
    </location>
    <ligand>
        <name>L-threonine</name>
        <dbReference type="ChEBI" id="CHEBI:57926"/>
    </ligand>
</feature>
<keyword evidence="8 13" id="KW-0548">Nucleotidyltransferase</keyword>
<evidence type="ECO:0000256" key="9">
    <source>
        <dbReference type="ARBA" id="ARBA00022741"/>
    </source>
</evidence>
<dbReference type="InterPro" id="IPR038385">
    <property type="entry name" value="Sua5/YwlC_C"/>
</dbReference>
<dbReference type="PANTHER" id="PTHR17490:SF16">
    <property type="entry name" value="THREONYLCARBAMOYL-AMP SYNTHASE"/>
    <property type="match status" value="1"/>
</dbReference>
<dbReference type="GO" id="GO:0006450">
    <property type="term" value="P:regulation of translational fidelity"/>
    <property type="evidence" value="ECO:0007669"/>
    <property type="project" value="TreeGrafter"/>
</dbReference>
<feature type="binding site" evidence="14">
    <location>
        <position position="194"/>
    </location>
    <ligand>
        <name>ATP</name>
        <dbReference type="ChEBI" id="CHEBI:30616"/>
    </ligand>
</feature>
<evidence type="ECO:0000256" key="2">
    <source>
        <dbReference type="ARBA" id="ARBA00007663"/>
    </source>
</evidence>
<evidence type="ECO:0000256" key="12">
    <source>
        <dbReference type="ARBA" id="ARBA00048366"/>
    </source>
</evidence>
<protein>
    <recommendedName>
        <fullName evidence="4 13">Threonylcarbamoyl-AMP synthase</fullName>
        <shortName evidence="13">TC-AMP synthase</shortName>
        <ecNumber evidence="3 13">2.7.7.87</ecNumber>
    </recommendedName>
    <alternativeName>
        <fullName evidence="11 13">L-threonylcarbamoyladenylate synthase</fullName>
    </alternativeName>
</protein>
<comment type="caution">
    <text evidence="16">The sequence shown here is derived from an EMBL/GenBank/DDBJ whole genome shotgun (WGS) entry which is preliminary data.</text>
</comment>
<dbReference type="PROSITE" id="PS51163">
    <property type="entry name" value="YRDC"/>
    <property type="match status" value="1"/>
</dbReference>
<sequence length="342" mass="36877">MLETKMFKTATTDLAAAAELIKKGQVVAFPTETVYGLGADATKESAVKKVFAAKNRPSDNPLIVTVANVEMVKRFVSEIPVIAQKLIANFWPGSLTIIMRYDEGALSPVVTGGLPTVAFRLPASDVTREFIALADTPIVGPSANTSGKPSPTTAQHVWHDLQGKIAGIIDDGAARVGVESTVIDITTATPTILRPGAVTQEALEAVIGEVNSEHRKVGIDETPKAPGMKYRHYAPDVPVYMVQSDKWEAAIIWAQQQLEPVGIMAPDAVIEANHLAGMDFVWSLGNDVTTASAKLFAGLRYFDDRDNIETILVHRFADQGVGRAYNNRLGKAASDQYFDVDM</sequence>
<feature type="binding site" evidence="14">
    <location>
        <position position="116"/>
    </location>
    <ligand>
        <name>ATP</name>
        <dbReference type="ChEBI" id="CHEBI:30616"/>
    </ligand>
</feature>
<proteinExistence type="inferred from homology"/>
<keyword evidence="9 13" id="KW-0547">Nucleotide-binding</keyword>
<evidence type="ECO:0000256" key="5">
    <source>
        <dbReference type="ARBA" id="ARBA00022490"/>
    </source>
</evidence>
<feature type="binding site" evidence="14">
    <location>
        <position position="120"/>
    </location>
    <ligand>
        <name>L-threonine</name>
        <dbReference type="ChEBI" id="CHEBI:57926"/>
    </ligand>
</feature>
<keyword evidence="7 13" id="KW-0819">tRNA processing</keyword>
<dbReference type="InterPro" id="IPR010923">
    <property type="entry name" value="T(6)A37_SUA5"/>
</dbReference>
<keyword evidence="10 13" id="KW-0067">ATP-binding</keyword>
<accession>A0A7X6N2K9</accession>
<name>A0A7X6N2K9_9LACO</name>
<dbReference type="GO" id="GO:0061710">
    <property type="term" value="F:L-threonylcarbamoyladenylate synthase"/>
    <property type="evidence" value="ECO:0007669"/>
    <property type="project" value="UniProtKB-EC"/>
</dbReference>
<dbReference type="Pfam" id="PF01300">
    <property type="entry name" value="Sua5_yciO_yrdC"/>
    <property type="match status" value="1"/>
</dbReference>
<comment type="catalytic activity">
    <reaction evidence="12 13">
        <text>L-threonine + hydrogencarbonate + ATP = L-threonylcarbamoyladenylate + diphosphate + H2O</text>
        <dbReference type="Rhea" id="RHEA:36407"/>
        <dbReference type="ChEBI" id="CHEBI:15377"/>
        <dbReference type="ChEBI" id="CHEBI:17544"/>
        <dbReference type="ChEBI" id="CHEBI:30616"/>
        <dbReference type="ChEBI" id="CHEBI:33019"/>
        <dbReference type="ChEBI" id="CHEBI:57926"/>
        <dbReference type="ChEBI" id="CHEBI:73682"/>
        <dbReference type="EC" id="2.7.7.87"/>
    </reaction>
</comment>
<feature type="binding site" evidence="14">
    <location>
        <position position="233"/>
    </location>
    <ligand>
        <name>ATP</name>
        <dbReference type="ChEBI" id="CHEBI:30616"/>
    </ligand>
</feature>
<dbReference type="GO" id="GO:0005524">
    <property type="term" value="F:ATP binding"/>
    <property type="evidence" value="ECO:0007669"/>
    <property type="project" value="UniProtKB-UniRule"/>
</dbReference>
<dbReference type="FunFam" id="3.90.870.10:FF:000009">
    <property type="entry name" value="Threonylcarbamoyl-AMP synthase, putative"/>
    <property type="match status" value="1"/>
</dbReference>
<dbReference type="GO" id="GO:0000049">
    <property type="term" value="F:tRNA binding"/>
    <property type="evidence" value="ECO:0007669"/>
    <property type="project" value="TreeGrafter"/>
</dbReference>
<evidence type="ECO:0000256" key="14">
    <source>
        <dbReference type="PIRSR" id="PIRSR004930-1"/>
    </source>
</evidence>
<dbReference type="Proteomes" id="UP000549765">
    <property type="component" value="Unassembled WGS sequence"/>
</dbReference>
<reference evidence="16 17" key="1">
    <citation type="submission" date="2020-04" db="EMBL/GenBank/DDBJ databases">
        <title>MicrobeNet Type strains.</title>
        <authorList>
            <person name="Nicholson A.C."/>
        </authorList>
    </citation>
    <scope>NUCLEOTIDE SEQUENCE [LARGE SCALE GENOMIC DNA]</scope>
    <source>
        <strain evidence="16 17">CCUG 61472</strain>
    </source>
</reference>
<feature type="binding site" evidence="14">
    <location>
        <position position="142"/>
    </location>
    <ligand>
        <name>L-threonine</name>
        <dbReference type="ChEBI" id="CHEBI:57926"/>
    </ligand>
</feature>
<dbReference type="GO" id="GO:0005737">
    <property type="term" value="C:cytoplasm"/>
    <property type="evidence" value="ECO:0007669"/>
    <property type="project" value="UniProtKB-SubCell"/>
</dbReference>
<evidence type="ECO:0000256" key="3">
    <source>
        <dbReference type="ARBA" id="ARBA00012584"/>
    </source>
</evidence>
<dbReference type="Pfam" id="PF03481">
    <property type="entry name" value="Sua5_C"/>
    <property type="match status" value="1"/>
</dbReference>
<gene>
    <name evidence="16" type="ORF">HF964_07065</name>
</gene>
<evidence type="ECO:0000256" key="8">
    <source>
        <dbReference type="ARBA" id="ARBA00022695"/>
    </source>
</evidence>
<dbReference type="InterPro" id="IPR006070">
    <property type="entry name" value="Sua5-like_dom"/>
</dbReference>
<evidence type="ECO:0000313" key="16">
    <source>
        <dbReference type="EMBL" id="NKZ24553.1"/>
    </source>
</evidence>
<evidence type="ECO:0000256" key="10">
    <source>
        <dbReference type="ARBA" id="ARBA00022840"/>
    </source>
</evidence>
<comment type="subcellular location">
    <subcellularLocation>
        <location evidence="1 13">Cytoplasm</location>
    </subcellularLocation>
</comment>
<evidence type="ECO:0000256" key="6">
    <source>
        <dbReference type="ARBA" id="ARBA00022679"/>
    </source>
</evidence>
<feature type="binding site" evidence="14">
    <location>
        <position position="150"/>
    </location>
    <ligand>
        <name>ATP</name>
        <dbReference type="ChEBI" id="CHEBI:30616"/>
    </ligand>
</feature>
<feature type="domain" description="YrdC-like" evidence="15">
    <location>
        <begin position="11"/>
        <end position="198"/>
    </location>
</feature>
<comment type="similarity">
    <text evidence="2 13">Belongs to the SUA5 family.</text>
</comment>
<evidence type="ECO:0000256" key="4">
    <source>
        <dbReference type="ARBA" id="ARBA00015492"/>
    </source>
</evidence>
<dbReference type="EMBL" id="JAAXPN010000007">
    <property type="protein sequence ID" value="NKZ24553.1"/>
    <property type="molecule type" value="Genomic_DNA"/>
</dbReference>
<keyword evidence="6 13" id="KW-0808">Transferase</keyword>
<feature type="binding site" evidence="14">
    <location>
        <position position="180"/>
    </location>
    <ligand>
        <name>L-threonine</name>
        <dbReference type="ChEBI" id="CHEBI:57926"/>
    </ligand>
</feature>
<dbReference type="GO" id="GO:0008033">
    <property type="term" value="P:tRNA processing"/>
    <property type="evidence" value="ECO:0007669"/>
    <property type="project" value="UniProtKB-KW"/>
</dbReference>
<dbReference type="EC" id="2.7.7.87" evidence="3 13"/>
<dbReference type="InterPro" id="IPR050156">
    <property type="entry name" value="TC-AMP_synthase_SUA5"/>
</dbReference>
<dbReference type="NCBIfam" id="TIGR00057">
    <property type="entry name" value="L-threonylcarbamoyladenylate synthase"/>
    <property type="match status" value="1"/>
</dbReference>